<gene>
    <name evidence="2" type="ORF">METZ01_LOCUS112340</name>
</gene>
<reference evidence="2" key="1">
    <citation type="submission" date="2018-05" db="EMBL/GenBank/DDBJ databases">
        <authorList>
            <person name="Lanie J.A."/>
            <person name="Ng W.-L."/>
            <person name="Kazmierczak K.M."/>
            <person name="Andrzejewski T.M."/>
            <person name="Davidsen T.M."/>
            <person name="Wayne K.J."/>
            <person name="Tettelin H."/>
            <person name="Glass J.I."/>
            <person name="Rusch D."/>
            <person name="Podicherti R."/>
            <person name="Tsui H.-C.T."/>
            <person name="Winkler M.E."/>
        </authorList>
    </citation>
    <scope>NUCLEOTIDE SEQUENCE</scope>
</reference>
<proteinExistence type="predicted"/>
<dbReference type="Pfam" id="PF02632">
    <property type="entry name" value="BioY"/>
    <property type="match status" value="2"/>
</dbReference>
<feature type="transmembrane region" description="Helical" evidence="1">
    <location>
        <begin position="81"/>
        <end position="100"/>
    </location>
</feature>
<name>A0A381X3X6_9ZZZZ</name>
<feature type="transmembrane region" description="Helical" evidence="1">
    <location>
        <begin position="55"/>
        <end position="74"/>
    </location>
</feature>
<dbReference type="GO" id="GO:0005886">
    <property type="term" value="C:plasma membrane"/>
    <property type="evidence" value="ECO:0007669"/>
    <property type="project" value="InterPro"/>
</dbReference>
<protein>
    <recommendedName>
        <fullName evidence="3">Biotin transporter</fullName>
    </recommendedName>
</protein>
<dbReference type="PANTHER" id="PTHR34295">
    <property type="entry name" value="BIOTIN TRANSPORTER BIOY"/>
    <property type="match status" value="1"/>
</dbReference>
<dbReference type="EMBL" id="UINC01013834">
    <property type="protein sequence ID" value="SVA59486.1"/>
    <property type="molecule type" value="Genomic_DNA"/>
</dbReference>
<dbReference type="InterPro" id="IPR003784">
    <property type="entry name" value="BioY"/>
</dbReference>
<evidence type="ECO:0000313" key="2">
    <source>
        <dbReference type="EMBL" id="SVA59486.1"/>
    </source>
</evidence>
<dbReference type="PIRSF" id="PIRSF016661">
    <property type="entry name" value="BioY"/>
    <property type="match status" value="1"/>
</dbReference>
<sequence length="219" mass="23048">MQASAQHRVLADAILPDLGSQSKVGGYIRDAVLVVGFAILMALCAQIVIKLPGTVVPITGQTFGALLAGGALGSRRGPISMLLYMLVGMVGVGVFAPSGADIKEFGSLHPILPWAGGTGLVWSMASGGYIVGFIFASYLIGKLAERGWDRKSKVILSMVLGNVVIYIFGLPWLMINLGASLENTLLWGLWPFIPGDALKLVLASMALPGAWALVDKIKK</sequence>
<feature type="transmembrane region" description="Helical" evidence="1">
    <location>
        <begin position="31"/>
        <end position="49"/>
    </location>
</feature>
<keyword evidence="1" id="KW-0812">Transmembrane</keyword>
<organism evidence="2">
    <name type="scientific">marine metagenome</name>
    <dbReference type="NCBI Taxonomy" id="408172"/>
    <lineage>
        <taxon>unclassified sequences</taxon>
        <taxon>metagenomes</taxon>
        <taxon>ecological metagenomes</taxon>
    </lineage>
</organism>
<feature type="transmembrane region" description="Helical" evidence="1">
    <location>
        <begin position="153"/>
        <end position="177"/>
    </location>
</feature>
<accession>A0A381X3X6</accession>
<dbReference type="Gene3D" id="1.10.1760.20">
    <property type="match status" value="1"/>
</dbReference>
<keyword evidence="1" id="KW-0472">Membrane</keyword>
<keyword evidence="1" id="KW-1133">Transmembrane helix</keyword>
<evidence type="ECO:0000256" key="1">
    <source>
        <dbReference type="SAM" id="Phobius"/>
    </source>
</evidence>
<dbReference type="PANTHER" id="PTHR34295:SF1">
    <property type="entry name" value="BIOTIN TRANSPORTER BIOY"/>
    <property type="match status" value="1"/>
</dbReference>
<dbReference type="AlphaFoldDB" id="A0A381X3X6"/>
<feature type="transmembrane region" description="Helical" evidence="1">
    <location>
        <begin position="120"/>
        <end position="141"/>
    </location>
</feature>
<dbReference type="GO" id="GO:0015225">
    <property type="term" value="F:biotin transmembrane transporter activity"/>
    <property type="evidence" value="ECO:0007669"/>
    <property type="project" value="InterPro"/>
</dbReference>
<evidence type="ECO:0008006" key="3">
    <source>
        <dbReference type="Google" id="ProtNLM"/>
    </source>
</evidence>
<feature type="transmembrane region" description="Helical" evidence="1">
    <location>
        <begin position="197"/>
        <end position="214"/>
    </location>
</feature>